<dbReference type="PANTHER" id="PTHR45628:SF7">
    <property type="entry name" value="VOLTAGE-DEPENDENT CALCIUM CHANNEL TYPE A SUBUNIT ALPHA-1"/>
    <property type="match status" value="1"/>
</dbReference>
<evidence type="ECO:0000313" key="16">
    <source>
        <dbReference type="EMBL" id="OLQ15462.1"/>
    </source>
</evidence>
<feature type="transmembrane region" description="Helical" evidence="14">
    <location>
        <begin position="1416"/>
        <end position="1440"/>
    </location>
</feature>
<proteinExistence type="predicted"/>
<evidence type="ECO:0000259" key="15">
    <source>
        <dbReference type="Pfam" id="PF00520"/>
    </source>
</evidence>
<evidence type="ECO:0000256" key="10">
    <source>
        <dbReference type="ARBA" id="ARBA00023136"/>
    </source>
</evidence>
<dbReference type="Gene3D" id="1.10.238.10">
    <property type="entry name" value="EF-hand"/>
    <property type="match status" value="1"/>
</dbReference>
<name>A0A1Q9F759_SYMMI</name>
<feature type="transmembrane region" description="Helical" evidence="14">
    <location>
        <begin position="1795"/>
        <end position="1822"/>
    </location>
</feature>
<dbReference type="InterPro" id="IPR011992">
    <property type="entry name" value="EF-hand-dom_pair"/>
</dbReference>
<feature type="transmembrane region" description="Helical" evidence="14">
    <location>
        <begin position="1599"/>
        <end position="1617"/>
    </location>
</feature>
<keyword evidence="11" id="KW-0325">Glycoprotein</keyword>
<dbReference type="GO" id="GO:0098703">
    <property type="term" value="P:calcium ion import across plasma membrane"/>
    <property type="evidence" value="ECO:0007669"/>
    <property type="project" value="TreeGrafter"/>
</dbReference>
<organism evidence="16 17">
    <name type="scientific">Symbiodinium microadriaticum</name>
    <name type="common">Dinoflagellate</name>
    <name type="synonym">Zooxanthella microadriatica</name>
    <dbReference type="NCBI Taxonomy" id="2951"/>
    <lineage>
        <taxon>Eukaryota</taxon>
        <taxon>Sar</taxon>
        <taxon>Alveolata</taxon>
        <taxon>Dinophyceae</taxon>
        <taxon>Suessiales</taxon>
        <taxon>Symbiodiniaceae</taxon>
        <taxon>Symbiodinium</taxon>
    </lineage>
</organism>
<dbReference type="InterPro" id="IPR050599">
    <property type="entry name" value="VDCC_alpha-1_subunit"/>
</dbReference>
<keyword evidence="8 14" id="KW-1133">Transmembrane helix</keyword>
<evidence type="ECO:0000256" key="4">
    <source>
        <dbReference type="ARBA" id="ARBA00022673"/>
    </source>
</evidence>
<keyword evidence="12" id="KW-0407">Ion channel</keyword>
<evidence type="ECO:0000256" key="7">
    <source>
        <dbReference type="ARBA" id="ARBA00022882"/>
    </source>
</evidence>
<keyword evidence="5 14" id="KW-0812">Transmembrane</keyword>
<protein>
    <submittedName>
        <fullName evidence="16">Cation channel sperm-associated protein 1</fullName>
    </submittedName>
</protein>
<feature type="compositionally biased region" description="Acidic residues" evidence="13">
    <location>
        <begin position="75"/>
        <end position="93"/>
    </location>
</feature>
<evidence type="ECO:0000256" key="3">
    <source>
        <dbReference type="ARBA" id="ARBA00022568"/>
    </source>
</evidence>
<dbReference type="GO" id="GO:0008331">
    <property type="term" value="F:high voltage-gated calcium channel activity"/>
    <property type="evidence" value="ECO:0007669"/>
    <property type="project" value="TreeGrafter"/>
</dbReference>
<feature type="domain" description="Ion transport" evidence="15">
    <location>
        <begin position="1564"/>
        <end position="1825"/>
    </location>
</feature>
<evidence type="ECO:0000313" key="17">
    <source>
        <dbReference type="Proteomes" id="UP000186817"/>
    </source>
</evidence>
<dbReference type="PANTHER" id="PTHR45628">
    <property type="entry name" value="VOLTAGE-DEPENDENT CALCIUM CHANNEL TYPE A SUBUNIT ALPHA-1"/>
    <property type="match status" value="1"/>
</dbReference>
<keyword evidence="17" id="KW-1185">Reference proteome</keyword>
<feature type="region of interest" description="Disordered" evidence="13">
    <location>
        <begin position="28"/>
        <end position="117"/>
    </location>
</feature>
<evidence type="ECO:0000256" key="2">
    <source>
        <dbReference type="ARBA" id="ARBA00022448"/>
    </source>
</evidence>
<evidence type="ECO:0000256" key="1">
    <source>
        <dbReference type="ARBA" id="ARBA00004141"/>
    </source>
</evidence>
<feature type="transmembrane region" description="Helical" evidence="14">
    <location>
        <begin position="1567"/>
        <end position="1587"/>
    </location>
</feature>
<feature type="transmembrane region" description="Helical" evidence="14">
    <location>
        <begin position="1726"/>
        <end position="1751"/>
    </location>
</feature>
<dbReference type="SUPFAM" id="SSF47473">
    <property type="entry name" value="EF-hand"/>
    <property type="match status" value="1"/>
</dbReference>
<keyword evidence="10 14" id="KW-0472">Membrane</keyword>
<evidence type="ECO:0000256" key="5">
    <source>
        <dbReference type="ARBA" id="ARBA00022692"/>
    </source>
</evidence>
<evidence type="ECO:0000256" key="8">
    <source>
        <dbReference type="ARBA" id="ARBA00022989"/>
    </source>
</evidence>
<comment type="subcellular location">
    <subcellularLocation>
        <location evidence="1">Membrane</location>
        <topology evidence="1">Multi-pass membrane protein</topology>
    </subcellularLocation>
</comment>
<evidence type="ECO:0000256" key="6">
    <source>
        <dbReference type="ARBA" id="ARBA00022837"/>
    </source>
</evidence>
<dbReference type="InterPro" id="IPR027359">
    <property type="entry name" value="Volt_channel_dom_sf"/>
</dbReference>
<dbReference type="PROSITE" id="PS00018">
    <property type="entry name" value="EF_HAND_1"/>
    <property type="match status" value="1"/>
</dbReference>
<dbReference type="Gene3D" id="1.20.120.350">
    <property type="entry name" value="Voltage-gated potassium channels. Chain C"/>
    <property type="match status" value="1"/>
</dbReference>
<gene>
    <name evidence="16" type="primary">Catsper1</name>
    <name evidence="16" type="ORF">AK812_SmicGene316</name>
</gene>
<evidence type="ECO:0000256" key="11">
    <source>
        <dbReference type="ARBA" id="ARBA00023180"/>
    </source>
</evidence>
<keyword evidence="6" id="KW-0106">Calcium</keyword>
<evidence type="ECO:0000256" key="9">
    <source>
        <dbReference type="ARBA" id="ARBA00023065"/>
    </source>
</evidence>
<keyword evidence="2" id="KW-0813">Transport</keyword>
<dbReference type="EMBL" id="LSRX01000003">
    <property type="protein sequence ID" value="OLQ15462.1"/>
    <property type="molecule type" value="Genomic_DNA"/>
</dbReference>
<reference evidence="16 17" key="1">
    <citation type="submission" date="2016-02" db="EMBL/GenBank/DDBJ databases">
        <title>Genome analysis of coral dinoflagellate symbionts highlights evolutionary adaptations to a symbiotic lifestyle.</title>
        <authorList>
            <person name="Aranda M."/>
            <person name="Li Y."/>
            <person name="Liew Y.J."/>
            <person name="Baumgarten S."/>
            <person name="Simakov O."/>
            <person name="Wilson M."/>
            <person name="Piel J."/>
            <person name="Ashoor H."/>
            <person name="Bougouffa S."/>
            <person name="Bajic V.B."/>
            <person name="Ryu T."/>
            <person name="Ravasi T."/>
            <person name="Bayer T."/>
            <person name="Micklem G."/>
            <person name="Kim H."/>
            <person name="Bhak J."/>
            <person name="Lajeunesse T.C."/>
            <person name="Voolstra C.R."/>
        </authorList>
    </citation>
    <scope>NUCLEOTIDE SEQUENCE [LARGE SCALE GENOMIC DNA]</scope>
    <source>
        <strain evidence="16 17">CCMP2467</strain>
    </source>
</reference>
<accession>A0A1Q9F759</accession>
<dbReference type="OrthoDB" id="429411at2759"/>
<evidence type="ECO:0000256" key="12">
    <source>
        <dbReference type="ARBA" id="ARBA00023303"/>
    </source>
</evidence>
<keyword evidence="7" id="KW-0851">Voltage-gated channel</keyword>
<dbReference type="Proteomes" id="UP000186817">
    <property type="component" value="Unassembled WGS sequence"/>
</dbReference>
<keyword evidence="9" id="KW-0406">Ion transport</keyword>
<dbReference type="InterPro" id="IPR005821">
    <property type="entry name" value="Ion_trans_dom"/>
</dbReference>
<comment type="caution">
    <text evidence="16">The sequence shown here is derived from an EMBL/GenBank/DDBJ whole genome shotgun (WGS) entry which is preliminary data.</text>
</comment>
<feature type="region of interest" description="Disordered" evidence="13">
    <location>
        <begin position="146"/>
        <end position="180"/>
    </location>
</feature>
<keyword evidence="3" id="KW-0109">Calcium transport</keyword>
<evidence type="ECO:0000256" key="13">
    <source>
        <dbReference type="SAM" id="MobiDB-lite"/>
    </source>
</evidence>
<dbReference type="Pfam" id="PF00520">
    <property type="entry name" value="Ion_trans"/>
    <property type="match status" value="1"/>
</dbReference>
<feature type="compositionally biased region" description="Basic and acidic residues" evidence="13">
    <location>
        <begin position="146"/>
        <end position="160"/>
    </location>
</feature>
<feature type="transmembrane region" description="Helical" evidence="14">
    <location>
        <begin position="1663"/>
        <end position="1683"/>
    </location>
</feature>
<sequence length="2130" mass="236611">MLGSKPAEWKGLLCKDLPTWSKSHKAWGQVADKDLSSSGAEGPRAQKPTRSKTRIEEELGSLKQLFQKRRGGAAEDYEDEEETEDEDEDLAEEEFLRPGAAARKSKPQKATKDPEPDLKREIAKALAGGQSATELLPLAMMAMLGEDKKRSRRSRAEKNEASSLLGGSSSDESDDDRKLSSRGLRAVSTLHRLHDRIQKNPRKIYLTYEKEIREELGIVPGQSWTLKDYMRKQPWGKFKGIYRCAMMDVAAYEQLRAGNHEIAAAQLVQNMKAKLQSVLQGGDWASAWLLTGLIDPMQKRDFAGTREEMSVISGYVEALASLKKKVKEANAATTAEDEGEASFVEEVQGDDQALLWWSKAFVNTFVAWGNYVVLGCPGMESAVLEPRVFHRVDVQQFSAKLLGEVVEFATVELVFGSLACSGKRSVLEEMLRLNFASYGVGQVPAPAGALPVAADRVAVPETAGVVDPLDWLPPGQAAVVEHLEDLRLPEAAWGEVVVACHRVPQEHEANLARKLLSTGMAQLVCEQDLPRTSDGKLLCGGLFCVGKDEQHDRLIYDRRPENSTMPHLGWEAVVREFGGNPAQDYRLCFRVLGMGDKNACSIAQATHESILKRHGLLKAEHKLVYGEPVPTDPLWEGIYLDDLLITLKVAMPSEIPLDGSFVPPPPQDQDPDMVHAKKAEAAYVEAKLPRALQKSFRAQVHFKAWGAAIDGIKGTVGAPMDVRRQLWWLIAQLVTSGRASREALEKLGGFVAFVFQFRREFFCLLYHFYVFVAKLEPKKIVRLPGHIADELRSVALHLPLATWCMRSRISPSVLATDATPTSGGAVRAFVAPALASELWRRSEIKGAVVRLDPECDHLLKAPPLEASKFAASIAPCLRWQVVGSYSFRKTHHINLQEARALKREVVRLAGDPENMDLIQIALNDSMVVVGAVCKGRSSSFRLNGILRSQLPFLAFGRVHLALLWVETSANLAVWALGKAPTGWELFAEQTGITTAYLEQGWEMLTPAEGSSQLGVFDSEVDRMITEGVVDWVWFSPPAVIFTDRQGGPADHDLFAPGPKQEYHYACWARSLELAAKLLKHGGYFVIEHPRCSRAWRLRSTELFLRHEGAKFYQWDRCAYTAGAHDISKSGGVAKHASTLLSNAPWLGSVVRRRLYPLIIAVTFGRINDLLFPVDDEVKQGNAARDLWVHAAFLTRHYLQTALSIQVMSQEVPQSRGNKQQQWRPQRFYLESGAYLLFLRSATKLNHSIPHGETHGRTDPCPGAEDLIDSAVPANELLEAVSKAATRLGPEPVSDNLSPAEVIADPAARETAARWRAGPPARRLTSVLARMVQALQGYGGVVAGPVCPAARPAAQGVASPECSAPKRRAGPMKNLQVVSADSPSAVAASTSASWSSTWSWARQLTRGRLLRFNWKTVLAVLVVIMFPRLIALAIAITLRLVAKAVMSVASHVLRELWFQLNATAAEIEEALVDWLYGQLGFVNPYVPPPPLLTAAASPAPPPPPVTPDGGGNSLPARPMDLITNAMHIPDRLIELNAMHIPDRLIELRWNWLAVCSGCRQVNSCFWKFLSCFCLLCNVAFLVAMSFLHDATSWQSGETDHAHAAFYLGVEAVFLFFFMKELRMRYRATLRTVPKVWFTEGDTCRQVLEDIPLHCSIFTKSGWNIYDALTIIIGLIDSVVLNFVWQLGHRFLLLLLPVLQVLRFGRFFPELGTTMRGISGAVLQGRMYWAFMLLALMIYAFGVFSVNFFALAFPTDPVREQMFDDVSSAMFTLFHFATLEDYTSTIRHFISVGTTEAYLVACSILGFIVVAHFALLNILTAILVDSILDILPKKSAARLASEKKQLVESLFKVCSDVDHDQDGLLTWDEFCAAQDTSWKEELRKLQISQMDVEKLFGIIDVSDCGKVASARFVHGLMRMLPGPPERRELLEMEYDMHRHADGISHMQTQGKFEVYSTPLGPITADKILKYAMELGGRDCGPTVIPSLRMALRWVALRTNIAMPSIYTALLTALEKVGWDLFEMQFPLVEHDFWIPTKESWRSTPPDYARSLQWMHHLVWSAGKENCLSKARATMLDQAVHCKCTEPAIGVQANRKNPGQLVLKYTRSRSSLPALMIKDLVAEVAKDFELQCA</sequence>
<dbReference type="GO" id="GO:0005891">
    <property type="term" value="C:voltage-gated calcium channel complex"/>
    <property type="evidence" value="ECO:0007669"/>
    <property type="project" value="TreeGrafter"/>
</dbReference>
<evidence type="ECO:0000256" key="14">
    <source>
        <dbReference type="SAM" id="Phobius"/>
    </source>
</evidence>
<dbReference type="InterPro" id="IPR018247">
    <property type="entry name" value="EF_Hand_1_Ca_BS"/>
</dbReference>
<dbReference type="Gene3D" id="1.10.287.70">
    <property type="match status" value="1"/>
</dbReference>
<keyword evidence="4" id="KW-0107">Calcium channel</keyword>